<dbReference type="OrthoDB" id="6020543at2759"/>
<keyword evidence="10" id="KW-1185">Reference proteome</keyword>
<feature type="domain" description="Chitin-binding type-2" evidence="8">
    <location>
        <begin position="98"/>
        <end position="156"/>
    </location>
</feature>
<keyword evidence="2 7" id="KW-0732">Signal</keyword>
<dbReference type="Pfam" id="PF01607">
    <property type="entry name" value="CBM_14"/>
    <property type="match status" value="20"/>
</dbReference>
<dbReference type="Gene3D" id="2.170.140.10">
    <property type="entry name" value="Chitin binding domain"/>
    <property type="match status" value="20"/>
</dbReference>
<feature type="domain" description="Chitin-binding type-2" evidence="8">
    <location>
        <begin position="1392"/>
        <end position="1450"/>
    </location>
</feature>
<protein>
    <recommendedName>
        <fullName evidence="8">Chitin-binding type-2 domain-containing protein</fullName>
    </recommendedName>
</protein>
<reference evidence="9" key="1">
    <citation type="submission" date="2022-01" db="EMBL/GenBank/DDBJ databases">
        <authorList>
            <person name="King R."/>
        </authorList>
    </citation>
    <scope>NUCLEOTIDE SEQUENCE</scope>
</reference>
<evidence type="ECO:0000259" key="8">
    <source>
        <dbReference type="PROSITE" id="PS50940"/>
    </source>
</evidence>
<feature type="domain" description="Chitin-binding type-2" evidence="8">
    <location>
        <begin position="188"/>
        <end position="246"/>
    </location>
</feature>
<feature type="domain" description="Chitin-binding type-2" evidence="8">
    <location>
        <begin position="1212"/>
        <end position="1270"/>
    </location>
</feature>
<evidence type="ECO:0000256" key="3">
    <source>
        <dbReference type="ARBA" id="ARBA00022737"/>
    </source>
</evidence>
<feature type="domain" description="Chitin-binding type-2" evidence="8">
    <location>
        <begin position="942"/>
        <end position="1000"/>
    </location>
</feature>
<keyword evidence="4" id="KW-1015">Disulfide bond</keyword>
<feature type="signal peptide" evidence="7">
    <location>
        <begin position="1"/>
        <end position="19"/>
    </location>
</feature>
<keyword evidence="3" id="KW-0677">Repeat</keyword>
<evidence type="ECO:0000256" key="2">
    <source>
        <dbReference type="ARBA" id="ARBA00022729"/>
    </source>
</evidence>
<dbReference type="Proteomes" id="UP001153709">
    <property type="component" value="Chromosome 5"/>
</dbReference>
<proteinExistence type="predicted"/>
<dbReference type="GO" id="GO:0005576">
    <property type="term" value="C:extracellular region"/>
    <property type="evidence" value="ECO:0007669"/>
    <property type="project" value="InterPro"/>
</dbReference>
<dbReference type="PANTHER" id="PTHR23301">
    <property type="entry name" value="CHITIN BINDING PERITROPHIN-A"/>
    <property type="match status" value="1"/>
</dbReference>
<dbReference type="InterPro" id="IPR051940">
    <property type="entry name" value="Chitin_bind-dev_reg"/>
</dbReference>
<feature type="domain" description="Chitin-binding type-2" evidence="8">
    <location>
        <begin position="20"/>
        <end position="78"/>
    </location>
</feature>
<feature type="domain" description="Chitin-binding type-2" evidence="8">
    <location>
        <begin position="1482"/>
        <end position="1540"/>
    </location>
</feature>
<dbReference type="EMBL" id="OU898280">
    <property type="protein sequence ID" value="CAG9834944.1"/>
    <property type="molecule type" value="Genomic_DNA"/>
</dbReference>
<keyword evidence="5" id="KW-0325">Glycoprotein</keyword>
<name>A0A9N9T605_DIABA</name>
<evidence type="ECO:0000256" key="5">
    <source>
        <dbReference type="ARBA" id="ARBA00023180"/>
    </source>
</evidence>
<feature type="domain" description="Chitin-binding type-2" evidence="8">
    <location>
        <begin position="1572"/>
        <end position="1630"/>
    </location>
</feature>
<feature type="domain" description="Chitin-binding type-2" evidence="8">
    <location>
        <begin position="278"/>
        <end position="336"/>
    </location>
</feature>
<feature type="domain" description="Chitin-binding type-2" evidence="8">
    <location>
        <begin position="582"/>
        <end position="640"/>
    </location>
</feature>
<feature type="domain" description="Chitin-binding type-2" evidence="8">
    <location>
        <begin position="1302"/>
        <end position="1360"/>
    </location>
</feature>
<feature type="domain" description="Chitin-binding type-2" evidence="8">
    <location>
        <begin position="1662"/>
        <end position="1720"/>
    </location>
</feature>
<feature type="domain" description="Chitin-binding type-2" evidence="8">
    <location>
        <begin position="1122"/>
        <end position="1180"/>
    </location>
</feature>
<dbReference type="SUPFAM" id="SSF57625">
    <property type="entry name" value="Invertebrate chitin-binding proteins"/>
    <property type="match status" value="20"/>
</dbReference>
<feature type="domain" description="Chitin-binding type-2" evidence="8">
    <location>
        <begin position="762"/>
        <end position="820"/>
    </location>
</feature>
<feature type="domain" description="Chitin-binding type-2" evidence="8">
    <location>
        <begin position="1032"/>
        <end position="1090"/>
    </location>
</feature>
<dbReference type="InterPro" id="IPR036508">
    <property type="entry name" value="Chitin-bd_dom_sf"/>
</dbReference>
<sequence>MVPVLILLFFCVSVKSGLANVECPKVDGPDSVYFPHEDCSKFYQCSNGVPYVHNCSSGLHFNSKLNVCDYPFAAGCEGEIVNPSSDDNGDQNSCLLESFLCPAVDGPDSVYFPLSDCSKFCQCSNGVPYEHSCPDGLHFNPKLNVCDWPQNAGCGGSDIVTDPTVTPTQDSGNSTNPTPAPNACQKEGVVCPAVDGPDSVYFPLSDCSKFCQCSNGVPYEHSCPDGLHFNPKLNVCDWPQNAGCGGSDIVTDPTVTPTQDSGNNTNPTPAPNACQKEGVVCPAVDGPDSVYFPLSDCSKFCQCSNGVPYEHSCPDGLHFNPKLNVCDWPQNAGCGGSDIVTDPTVTPTQDSGNNTNPTPAPNACQKEGVVCPAVDGPDSIYFPLSDCSKFCQCSNGVPYEHSCPDGLHFNPKLNVCDWPQNAGCGGSDIVTDPTVSPTQDSGNNTNPTPAPNACQKEGVGSDIVTDPTVTPTQDSGNNTNPTPAPNACQKEGVVCPAVDGPDSVYFPLSDCSKFCQCSNGVPYEHSCPDGLHFNPKLNVCDWPQNAGCGGSDIVTDPTVTPTQDSGNNTNPTPAPNACQKEGVVCPAVDGPDSIYFPLSDCSKFCQCSNGVPYEHSCPDGLHFNPKLNVCDWPQNAGCGGSDIVTDPTVSPTQDSGNNTNPTPAPNACQKEGVVCPAVDGPDSVYFPLSDCSKFCQCSNGVPYEHSCPDGLHFNPKLNVCDWPQNAGCGGSDIVTDPTVTPTQDSGNNTNPTPAPNACQKEGVVCPAVDGPDSIYFPLSDCSKFCQCSNGVPYEHSCPDGLHFNPKLNVCDWPQNAGCGGSDIVTDPTVSPTQDSGNNTNPTPAPNACQKEGVVCPAVDGPDSVYFPLSDCSKFCQCSNGVPYEHSCPDGLHFNPKLNVCDWPQNAGCGGSDIVTDPTVTPTQDSGNNTNPTPAPNACQKEGVVCPAVDGPDSVYFPLSDCSKFCQCSNGVPYEHSCPDGLHFNPKLNVCDWPQNAGCGGSDIVTDPTVTPTQDSGNNTNPTPAPNACQKEGVVCPAVDGPDSIYFPLSDCSKFCQCSNGVPYEHSCPDGLHFNPKLNVCDWPQNAGCGGSDIVTDPTVTPTQDSGNNTNPTPAPNACQKEGVVCPAVDGPDSVYFPLSDCSKFCQCSNGVPYEHSCPDGLHFNPKLNVCDWPQNAGCGGSDIVTDPTVTPTQDSGNNTNPTPAPNACQKEGVVCPAVDGPDSVYFPLSDCSKFCQCSNGVPYEHSCPDGLHFNPKLNVCDWPQNAGCGGSDIVTDPTVTPTQDSGNNTNPTPAPNACQKEGVVCPAVDGPDSVYFPLSDCSKFCQCSNGVPYEHSCPDGLHFNPKLNVCDWPQNAGCGGSDIVTDPTVTPTQDSGNNTNPTPAPNACQKEGVVCPAVDGPDSVYFPLSDCSKFCQCSNGVPYEHSCPDGLHFNPKLNVCDWPQNAGCGGSDIVTDPTVTPTQDSGNNTNPTPAPNACQKEGVVCPAVDGPDSIYFPLSDCSKFCQCSNGVPYEHSCPDGLHFNPKLNVCDWPQNAGCGGSDIVTDPTVSPTQDSGNNTNPTPAPNACQKEGVVCPAVDGPDSVYFPLSDCSKFCQCSNGVPYEHSCPDGLHFNPKLNVCDWPQNAGCGGSDIVTDPTVTPTQDSGNNTNPTPAPNACQKEGVVCPAVDGPDSVYFPLSDCSKFCQCSNGVPYEHSCPDGLHFNPKLNVCDWPQNAGCGGSDIVTDPTVTPTNNDDCDPGPVVPKPNSCQKEGVVCPAIDGPDSVYFALRNCSKFCQCSNGVPYEHTCPGSLHFNPTLNVCDWPDHAGCKTAT</sequence>
<evidence type="ECO:0000256" key="6">
    <source>
        <dbReference type="SAM" id="MobiDB-lite"/>
    </source>
</evidence>
<evidence type="ECO:0000256" key="4">
    <source>
        <dbReference type="ARBA" id="ARBA00023157"/>
    </source>
</evidence>
<feature type="domain" description="Chitin-binding type-2" evidence="8">
    <location>
        <begin position="672"/>
        <end position="730"/>
    </location>
</feature>
<feature type="domain" description="Chitin-binding type-2" evidence="8">
    <location>
        <begin position="492"/>
        <end position="550"/>
    </location>
</feature>
<dbReference type="PROSITE" id="PS50940">
    <property type="entry name" value="CHIT_BIND_II"/>
    <property type="match status" value="20"/>
</dbReference>
<dbReference type="PANTHER" id="PTHR23301:SF0">
    <property type="entry name" value="CHITIN-BINDING TYPE-2 DOMAIN-CONTAINING PROTEIN-RELATED"/>
    <property type="match status" value="1"/>
</dbReference>
<feature type="domain" description="Chitin-binding type-2" evidence="8">
    <location>
        <begin position="1753"/>
        <end position="1811"/>
    </location>
</feature>
<dbReference type="SMART" id="SM00494">
    <property type="entry name" value="ChtBD2"/>
    <property type="match status" value="20"/>
</dbReference>
<keyword evidence="1" id="KW-0147">Chitin-binding</keyword>
<evidence type="ECO:0000256" key="7">
    <source>
        <dbReference type="SAM" id="SignalP"/>
    </source>
</evidence>
<feature type="region of interest" description="Disordered" evidence="6">
    <location>
        <begin position="427"/>
        <end position="485"/>
    </location>
</feature>
<feature type="domain" description="Chitin-binding type-2" evidence="8">
    <location>
        <begin position="852"/>
        <end position="910"/>
    </location>
</feature>
<accession>A0A9N9T605</accession>
<feature type="chain" id="PRO_5040246951" description="Chitin-binding type-2 domain-containing protein" evidence="7">
    <location>
        <begin position="20"/>
        <end position="1813"/>
    </location>
</feature>
<gene>
    <name evidence="9" type="ORF">DIABBA_LOCUS8196</name>
</gene>
<feature type="domain" description="Chitin-binding type-2" evidence="8">
    <location>
        <begin position="368"/>
        <end position="426"/>
    </location>
</feature>
<evidence type="ECO:0000313" key="9">
    <source>
        <dbReference type="EMBL" id="CAG9834944.1"/>
    </source>
</evidence>
<dbReference type="InterPro" id="IPR002557">
    <property type="entry name" value="Chitin-bd_dom"/>
</dbReference>
<organism evidence="9 10">
    <name type="scientific">Diabrotica balteata</name>
    <name type="common">Banded cucumber beetle</name>
    <dbReference type="NCBI Taxonomy" id="107213"/>
    <lineage>
        <taxon>Eukaryota</taxon>
        <taxon>Metazoa</taxon>
        <taxon>Ecdysozoa</taxon>
        <taxon>Arthropoda</taxon>
        <taxon>Hexapoda</taxon>
        <taxon>Insecta</taxon>
        <taxon>Pterygota</taxon>
        <taxon>Neoptera</taxon>
        <taxon>Endopterygota</taxon>
        <taxon>Coleoptera</taxon>
        <taxon>Polyphaga</taxon>
        <taxon>Cucujiformia</taxon>
        <taxon>Chrysomeloidea</taxon>
        <taxon>Chrysomelidae</taxon>
        <taxon>Galerucinae</taxon>
        <taxon>Diabroticina</taxon>
        <taxon>Diabroticites</taxon>
        <taxon>Diabrotica</taxon>
    </lineage>
</organism>
<feature type="compositionally biased region" description="Polar residues" evidence="6">
    <location>
        <begin position="467"/>
        <end position="476"/>
    </location>
</feature>
<feature type="compositionally biased region" description="Polar residues" evidence="6">
    <location>
        <begin position="433"/>
        <end position="442"/>
    </location>
</feature>
<evidence type="ECO:0000256" key="1">
    <source>
        <dbReference type="ARBA" id="ARBA00022669"/>
    </source>
</evidence>
<dbReference type="GO" id="GO:0008061">
    <property type="term" value="F:chitin binding"/>
    <property type="evidence" value="ECO:0007669"/>
    <property type="project" value="UniProtKB-KW"/>
</dbReference>
<feature type="compositionally biased region" description="Low complexity" evidence="6">
    <location>
        <begin position="443"/>
        <end position="453"/>
    </location>
</feature>
<evidence type="ECO:0000313" key="10">
    <source>
        <dbReference type="Proteomes" id="UP001153709"/>
    </source>
</evidence>